<feature type="region of interest" description="Disordered" evidence="1">
    <location>
        <begin position="152"/>
        <end position="171"/>
    </location>
</feature>
<dbReference type="PANTHER" id="PTHR37957">
    <property type="entry name" value="BLR7070 PROTEIN"/>
    <property type="match status" value="1"/>
</dbReference>
<feature type="domain" description="Phytase-like" evidence="2">
    <location>
        <begin position="41"/>
        <end position="346"/>
    </location>
</feature>
<name>A0A1I0VWQ4_9PSEU</name>
<protein>
    <submittedName>
        <fullName evidence="3">Uncharacterized conserved protein</fullName>
    </submittedName>
</protein>
<keyword evidence="4" id="KW-1185">Reference proteome</keyword>
<dbReference type="EMBL" id="FOKG01000001">
    <property type="protein sequence ID" value="SFA80772.1"/>
    <property type="molecule type" value="Genomic_DNA"/>
</dbReference>
<evidence type="ECO:0000313" key="4">
    <source>
        <dbReference type="Proteomes" id="UP000243799"/>
    </source>
</evidence>
<dbReference type="InterPro" id="IPR027372">
    <property type="entry name" value="Phytase-like_dom"/>
</dbReference>
<dbReference type="AlphaFoldDB" id="A0A1I0VWQ4"/>
<accession>A0A1I0VWQ4</accession>
<reference evidence="4" key="1">
    <citation type="submission" date="2016-10" db="EMBL/GenBank/DDBJ databases">
        <authorList>
            <person name="Varghese N."/>
            <person name="Submissions S."/>
        </authorList>
    </citation>
    <scope>NUCLEOTIDE SEQUENCE [LARGE SCALE GENOMIC DNA]</scope>
    <source>
        <strain evidence="4">CGMCC 4.3568</strain>
    </source>
</reference>
<dbReference type="PANTHER" id="PTHR37957:SF1">
    <property type="entry name" value="PHYTASE-LIKE DOMAIN-CONTAINING PROTEIN"/>
    <property type="match status" value="1"/>
</dbReference>
<sequence length="360" mass="38980">MLGLVHSPGHGTAGAAEAGALRSVRLIGEQTLPHRLDFQGTTVGGLSSIDYDPRTGEYVLISDDRSQLQSARFYTARLDVGTHELGEVRLTGTHTFTGADGAAYPAGSVDPEELRVDPFSGRYYWSQEGERTTDVLLDPSVREARRDGRYVRDLPIPDNSRMTEDAGPRRNLGPEGLTFAASGALVTSAMEGPLLQDGPEADTTRGALSRITVQGRRGPVLAQYAYPMEPVFAEPVPADGFATTGVSSILAENALDPTRYLVMERSFVEGVGNRIRIYRIDTSGGTNVRHADSLGDVDRLRPVRKRLLLDLADLGLTTVDNVEGMTWGPRLPTGERTLLLVSDDNFSPSQVTQFVALALR</sequence>
<evidence type="ECO:0000313" key="3">
    <source>
        <dbReference type="EMBL" id="SFA80772.1"/>
    </source>
</evidence>
<proteinExistence type="predicted"/>
<evidence type="ECO:0000256" key="1">
    <source>
        <dbReference type="SAM" id="MobiDB-lite"/>
    </source>
</evidence>
<organism evidence="3 4">
    <name type="scientific">Amycolatopsis marina</name>
    <dbReference type="NCBI Taxonomy" id="490629"/>
    <lineage>
        <taxon>Bacteria</taxon>
        <taxon>Bacillati</taxon>
        <taxon>Actinomycetota</taxon>
        <taxon>Actinomycetes</taxon>
        <taxon>Pseudonocardiales</taxon>
        <taxon>Pseudonocardiaceae</taxon>
        <taxon>Amycolatopsis</taxon>
    </lineage>
</organism>
<dbReference type="STRING" id="490629.SAMN05216266_101556"/>
<dbReference type="Pfam" id="PF13449">
    <property type="entry name" value="Phytase-like"/>
    <property type="match status" value="1"/>
</dbReference>
<evidence type="ECO:0000259" key="2">
    <source>
        <dbReference type="Pfam" id="PF13449"/>
    </source>
</evidence>
<dbReference type="Proteomes" id="UP000243799">
    <property type="component" value="Unassembled WGS sequence"/>
</dbReference>
<gene>
    <name evidence="3" type="ORF">SAMN05216266_101556</name>
</gene>